<dbReference type="EMBL" id="BMAW01098759">
    <property type="protein sequence ID" value="GFS86389.1"/>
    <property type="molecule type" value="Genomic_DNA"/>
</dbReference>
<evidence type="ECO:0000313" key="1">
    <source>
        <dbReference type="EMBL" id="GFS86389.1"/>
    </source>
</evidence>
<evidence type="ECO:0000313" key="2">
    <source>
        <dbReference type="Proteomes" id="UP000887013"/>
    </source>
</evidence>
<reference evidence="1" key="1">
    <citation type="submission" date="2020-08" db="EMBL/GenBank/DDBJ databases">
        <title>Multicomponent nature underlies the extraordinary mechanical properties of spider dragline silk.</title>
        <authorList>
            <person name="Kono N."/>
            <person name="Nakamura H."/>
            <person name="Mori M."/>
            <person name="Yoshida Y."/>
            <person name="Ohtoshi R."/>
            <person name="Malay A.D."/>
            <person name="Moran D.A.P."/>
            <person name="Tomita M."/>
            <person name="Numata K."/>
            <person name="Arakawa K."/>
        </authorList>
    </citation>
    <scope>NUCLEOTIDE SEQUENCE</scope>
</reference>
<proteinExistence type="predicted"/>
<keyword evidence="2" id="KW-1185">Reference proteome</keyword>
<protein>
    <submittedName>
        <fullName evidence="1">Uncharacterized protein</fullName>
    </submittedName>
</protein>
<accession>A0A8X6MZP3</accession>
<gene>
    <name evidence="1" type="ORF">NPIL_223781</name>
</gene>
<organism evidence="1 2">
    <name type="scientific">Nephila pilipes</name>
    <name type="common">Giant wood spider</name>
    <name type="synonym">Nephila maculata</name>
    <dbReference type="NCBI Taxonomy" id="299642"/>
    <lineage>
        <taxon>Eukaryota</taxon>
        <taxon>Metazoa</taxon>
        <taxon>Ecdysozoa</taxon>
        <taxon>Arthropoda</taxon>
        <taxon>Chelicerata</taxon>
        <taxon>Arachnida</taxon>
        <taxon>Araneae</taxon>
        <taxon>Araneomorphae</taxon>
        <taxon>Entelegynae</taxon>
        <taxon>Araneoidea</taxon>
        <taxon>Nephilidae</taxon>
        <taxon>Nephila</taxon>
    </lineage>
</organism>
<name>A0A8X6MZP3_NEPPI</name>
<sequence length="98" mass="11244">MRLPKVFNLGKFSYYLYDLFTLNSQYIGLILTSHSNQHKCFDSCSYTISYEYSDGEMDGNIHGSFRVPDRGSVSDVVTPVASFSILLFITHRPFRKSD</sequence>
<dbReference type="Proteomes" id="UP000887013">
    <property type="component" value="Unassembled WGS sequence"/>
</dbReference>
<dbReference type="AlphaFoldDB" id="A0A8X6MZP3"/>
<comment type="caution">
    <text evidence="1">The sequence shown here is derived from an EMBL/GenBank/DDBJ whole genome shotgun (WGS) entry which is preliminary data.</text>
</comment>